<dbReference type="RefSeq" id="XP_041166257.1">
    <property type="nucleotide sequence ID" value="XM_041305735.1"/>
</dbReference>
<evidence type="ECO:0000256" key="1">
    <source>
        <dbReference type="SAM" id="MobiDB-lite"/>
    </source>
</evidence>
<feature type="compositionally biased region" description="Basic and acidic residues" evidence="1">
    <location>
        <begin position="15"/>
        <end position="33"/>
    </location>
</feature>
<dbReference type="EMBL" id="JABBWE010000004">
    <property type="protein sequence ID" value="KAG1803911.1"/>
    <property type="molecule type" value="Genomic_DNA"/>
</dbReference>
<protein>
    <submittedName>
        <fullName evidence="2">Uncharacterized protein</fullName>
    </submittedName>
</protein>
<organism evidence="2 3">
    <name type="scientific">Suillus plorans</name>
    <dbReference type="NCBI Taxonomy" id="116603"/>
    <lineage>
        <taxon>Eukaryota</taxon>
        <taxon>Fungi</taxon>
        <taxon>Dikarya</taxon>
        <taxon>Basidiomycota</taxon>
        <taxon>Agaricomycotina</taxon>
        <taxon>Agaricomycetes</taxon>
        <taxon>Agaricomycetidae</taxon>
        <taxon>Boletales</taxon>
        <taxon>Suillineae</taxon>
        <taxon>Suillaceae</taxon>
        <taxon>Suillus</taxon>
    </lineage>
</organism>
<name>A0A9P7DV79_9AGAM</name>
<sequence>MSLPPSARRVAALRDLVKQARDKEDSRRTAQRDKRARVGHQDVQEVSRNNSPDPLQPPDPDEPPHPDKPPDPPQPPDPDKPPHPDAPPDPPQPPDPDEPNQQGNLCAHRWLKQVESNKTTEEFCVYYGDLSADQRKEYDNEAAELVANNAWDKTVYEGTLH</sequence>
<dbReference type="Proteomes" id="UP000719766">
    <property type="component" value="Unassembled WGS sequence"/>
</dbReference>
<dbReference type="GeneID" id="64599499"/>
<evidence type="ECO:0000313" key="3">
    <source>
        <dbReference type="Proteomes" id="UP000719766"/>
    </source>
</evidence>
<feature type="region of interest" description="Disordered" evidence="1">
    <location>
        <begin position="1"/>
        <end position="106"/>
    </location>
</feature>
<proteinExistence type="predicted"/>
<feature type="compositionally biased region" description="Pro residues" evidence="1">
    <location>
        <begin position="84"/>
        <end position="94"/>
    </location>
</feature>
<reference evidence="2" key="1">
    <citation type="journal article" date="2020" name="New Phytol.">
        <title>Comparative genomics reveals dynamic genome evolution in host specialist ectomycorrhizal fungi.</title>
        <authorList>
            <person name="Lofgren L.A."/>
            <person name="Nguyen N.H."/>
            <person name="Vilgalys R."/>
            <person name="Ruytinx J."/>
            <person name="Liao H.L."/>
            <person name="Branco S."/>
            <person name="Kuo A."/>
            <person name="LaButti K."/>
            <person name="Lipzen A."/>
            <person name="Andreopoulos W."/>
            <person name="Pangilinan J."/>
            <person name="Riley R."/>
            <person name="Hundley H."/>
            <person name="Na H."/>
            <person name="Barry K."/>
            <person name="Grigoriev I.V."/>
            <person name="Stajich J.E."/>
            <person name="Kennedy P.G."/>
        </authorList>
    </citation>
    <scope>NUCLEOTIDE SEQUENCE</scope>
    <source>
        <strain evidence="2">S12</strain>
    </source>
</reference>
<keyword evidence="3" id="KW-1185">Reference proteome</keyword>
<dbReference type="AlphaFoldDB" id="A0A9P7DV79"/>
<accession>A0A9P7DV79</accession>
<gene>
    <name evidence="2" type="ORF">HD556DRAFT_1437645</name>
</gene>
<comment type="caution">
    <text evidence="2">The sequence shown here is derived from an EMBL/GenBank/DDBJ whole genome shotgun (WGS) entry which is preliminary data.</text>
</comment>
<evidence type="ECO:0000313" key="2">
    <source>
        <dbReference type="EMBL" id="KAG1803911.1"/>
    </source>
</evidence>
<dbReference type="OrthoDB" id="2689266at2759"/>